<name>A0A368S463_SETIT</name>
<dbReference type="Pfam" id="PF04578">
    <property type="entry name" value="DUF594"/>
    <property type="match status" value="1"/>
</dbReference>
<feature type="transmembrane region" description="Helical" evidence="1">
    <location>
        <begin position="45"/>
        <end position="67"/>
    </location>
</feature>
<feature type="transmembrane region" description="Helical" evidence="1">
    <location>
        <begin position="272"/>
        <end position="290"/>
    </location>
</feature>
<feature type="transmembrane region" description="Helical" evidence="1">
    <location>
        <begin position="14"/>
        <end position="33"/>
    </location>
</feature>
<reference evidence="3" key="2">
    <citation type="submission" date="2015-07" db="EMBL/GenBank/DDBJ databases">
        <authorList>
            <person name="Noorani M."/>
        </authorList>
    </citation>
    <scope>NUCLEOTIDE SEQUENCE</scope>
    <source>
        <strain evidence="3">Yugu1</strain>
    </source>
</reference>
<dbReference type="PANTHER" id="PTHR31325">
    <property type="entry name" value="OS01G0798800 PROTEIN-RELATED"/>
    <property type="match status" value="1"/>
</dbReference>
<dbReference type="EMBL" id="CM003535">
    <property type="protein sequence ID" value="RCV37247.1"/>
    <property type="molecule type" value="Genomic_DNA"/>
</dbReference>
<dbReference type="InterPro" id="IPR025315">
    <property type="entry name" value="DUF4220"/>
</dbReference>
<evidence type="ECO:0000313" key="3">
    <source>
        <dbReference type="EMBL" id="RCV37247.1"/>
    </source>
</evidence>
<dbReference type="Pfam" id="PF13968">
    <property type="entry name" value="DUF4220"/>
    <property type="match status" value="2"/>
</dbReference>
<keyword evidence="1" id="KW-0472">Membrane</keyword>
<feature type="domain" description="DUF4220" evidence="2">
    <location>
        <begin position="217"/>
        <end position="359"/>
    </location>
</feature>
<proteinExistence type="predicted"/>
<evidence type="ECO:0000259" key="2">
    <source>
        <dbReference type="Pfam" id="PF13968"/>
    </source>
</evidence>
<reference evidence="3" key="1">
    <citation type="journal article" date="2012" name="Nat. Biotechnol.">
        <title>Reference genome sequence of the model plant Setaria.</title>
        <authorList>
            <person name="Bennetzen J.L."/>
            <person name="Schmutz J."/>
            <person name="Wang H."/>
            <person name="Percifield R."/>
            <person name="Hawkins J."/>
            <person name="Pontaroli A.C."/>
            <person name="Estep M."/>
            <person name="Feng L."/>
            <person name="Vaughn J.N."/>
            <person name="Grimwood J."/>
            <person name="Jenkins J."/>
            <person name="Barry K."/>
            <person name="Lindquist E."/>
            <person name="Hellsten U."/>
            <person name="Deshpande S."/>
            <person name="Wang X."/>
            <person name="Wu X."/>
            <person name="Mitros T."/>
            <person name="Triplett J."/>
            <person name="Yang X."/>
            <person name="Ye C.Y."/>
            <person name="Mauro-Herrera M."/>
            <person name="Wang L."/>
            <person name="Li P."/>
            <person name="Sharma M."/>
            <person name="Sharma R."/>
            <person name="Ronald P.C."/>
            <person name="Panaud O."/>
            <person name="Kellogg E.A."/>
            <person name="Brutnell T.P."/>
            <person name="Doust A.N."/>
            <person name="Tuskan G.A."/>
            <person name="Rokhsar D."/>
            <person name="Devos K.M."/>
        </authorList>
    </citation>
    <scope>NUCLEOTIDE SEQUENCE [LARGE SCALE GENOMIC DNA]</scope>
    <source>
        <strain evidence="3">Yugu1</strain>
    </source>
</reference>
<feature type="transmembrane region" description="Helical" evidence="1">
    <location>
        <begin position="302"/>
        <end position="328"/>
    </location>
</feature>
<sequence length="647" mass="73390">MALTSAVQQLWNRWEIQCVVLVSFSLQVFLLLFSGIRKRHASHVLSLLLWLAYLSADYVATFALGRLTIHLNDPRHQLVLFWTPFLLLHLGGQETMAAFSTEDSLLWKRHLLSLVSQVVLTVYIVAKSWHGDSSSSKQLVAPVALMFIAGTIKERVIDDAKSYFQRLNALVSSAQRDGKLDYYEGLVGVAGKGHRMCVQFLTDMTPFLNWHSGNIIDRTIKNLQDLRNQELGTQIAYKLAEIHLSLIYDFFYTKYGVLQFHLNLLNSGVERLITFGATSAALALFLKANLDGLFFNLSRADLIVSYVLLVGAVALELSSTVMAISSYWPYLPGRSPLGGDGIQFPVEWTGKMAQYNLISECIRGKQGNLFMKALRKIGLVSDITHEQVSPGLKMFVFSKLLGIATTRHVSHYWKWDFSTFRGQWLRWELEATEEGRSIDQTLLNIEGGHFTGIVLMWHLTTEMCFYTDNKEDPPCRTMSRQLSNYVLYLVAKCGVKSGSNGYFELGKLSRDVRKALSHERFSRGRLEQSKVLLYGYEGHGYFSARASGIAKELLKVTCSTRRWELIATVWVEMLCYLAPNCDTGFHIKKLSTGGEFVSQVRILLIILGIPFLRDPWQEAEEDVQPLVDKIIKRKSCWLEGEAFILYP</sequence>
<feature type="domain" description="DUF4220" evidence="2">
    <location>
        <begin position="50"/>
        <end position="153"/>
    </location>
</feature>
<feature type="non-terminal residue" evidence="3">
    <location>
        <position position="647"/>
    </location>
</feature>
<evidence type="ECO:0000256" key="1">
    <source>
        <dbReference type="SAM" id="Phobius"/>
    </source>
</evidence>
<keyword evidence="1" id="KW-0812">Transmembrane</keyword>
<protein>
    <recommendedName>
        <fullName evidence="2">DUF4220 domain-containing protein</fullName>
    </recommendedName>
</protein>
<dbReference type="OrthoDB" id="662777at2759"/>
<dbReference type="InterPro" id="IPR007658">
    <property type="entry name" value="DUF594"/>
</dbReference>
<gene>
    <name evidence="3" type="ORF">SETIT_8G047700v2</name>
</gene>
<dbReference type="STRING" id="4555.A0A368S463"/>
<dbReference type="AlphaFoldDB" id="A0A368S463"/>
<organism evidence="3">
    <name type="scientific">Setaria italica</name>
    <name type="common">Foxtail millet</name>
    <name type="synonym">Panicum italicum</name>
    <dbReference type="NCBI Taxonomy" id="4555"/>
    <lineage>
        <taxon>Eukaryota</taxon>
        <taxon>Viridiplantae</taxon>
        <taxon>Streptophyta</taxon>
        <taxon>Embryophyta</taxon>
        <taxon>Tracheophyta</taxon>
        <taxon>Spermatophyta</taxon>
        <taxon>Magnoliopsida</taxon>
        <taxon>Liliopsida</taxon>
        <taxon>Poales</taxon>
        <taxon>Poaceae</taxon>
        <taxon>PACMAD clade</taxon>
        <taxon>Panicoideae</taxon>
        <taxon>Panicodae</taxon>
        <taxon>Paniceae</taxon>
        <taxon>Cenchrinae</taxon>
        <taxon>Setaria</taxon>
    </lineage>
</organism>
<keyword evidence="1" id="KW-1133">Transmembrane helix</keyword>
<accession>A0A368S463</accession>